<name>M6YLV0_9LEPT</name>
<dbReference type="Proteomes" id="UP000012138">
    <property type="component" value="Unassembled WGS sequence"/>
</dbReference>
<comment type="caution">
    <text evidence="1">The sequence shown here is derived from an EMBL/GenBank/DDBJ whole genome shotgun (WGS) entry which is preliminary data.</text>
</comment>
<evidence type="ECO:0000313" key="1">
    <source>
        <dbReference type="EMBL" id="EMO87308.1"/>
    </source>
</evidence>
<proteinExistence type="predicted"/>
<organism evidence="1 2">
    <name type="scientific">Leptospira noguchii str. 2001034031</name>
    <dbReference type="NCBI Taxonomy" id="1193053"/>
    <lineage>
        <taxon>Bacteria</taxon>
        <taxon>Pseudomonadati</taxon>
        <taxon>Spirochaetota</taxon>
        <taxon>Spirochaetia</taxon>
        <taxon>Leptospirales</taxon>
        <taxon>Leptospiraceae</taxon>
        <taxon>Leptospira</taxon>
    </lineage>
</organism>
<accession>M6YLV0</accession>
<sequence>MYFYIFQIIATVFFFVSSSLFGENWKLDLEQGTSKNLPKKEYSTDIRM</sequence>
<dbReference type="EMBL" id="AKXB02000154">
    <property type="protein sequence ID" value="EMO87308.1"/>
    <property type="molecule type" value="Genomic_DNA"/>
</dbReference>
<reference evidence="1 2" key="1">
    <citation type="submission" date="2013-01" db="EMBL/GenBank/DDBJ databases">
        <authorList>
            <person name="Harkins D.M."/>
            <person name="Durkin A.S."/>
            <person name="Brinkac L.M."/>
            <person name="Haft D.H."/>
            <person name="Selengut J.D."/>
            <person name="Sanka R."/>
            <person name="DePew J."/>
            <person name="Purushe J."/>
            <person name="Whelen A.C."/>
            <person name="Vinetz J.M."/>
            <person name="Sutton G.G."/>
            <person name="Nierman W.C."/>
            <person name="Fouts D.E."/>
        </authorList>
    </citation>
    <scope>NUCLEOTIDE SEQUENCE [LARGE SCALE GENOMIC DNA]</scope>
    <source>
        <strain evidence="1 2">2001034031</strain>
    </source>
</reference>
<protein>
    <submittedName>
        <fullName evidence="1">Uncharacterized protein</fullName>
    </submittedName>
</protein>
<gene>
    <name evidence="1" type="ORF">LEP1GSC024_4444</name>
</gene>
<evidence type="ECO:0000313" key="2">
    <source>
        <dbReference type="Proteomes" id="UP000012138"/>
    </source>
</evidence>
<dbReference type="AlphaFoldDB" id="M6YLV0"/>